<dbReference type="Pfam" id="PF00083">
    <property type="entry name" value="Sugar_tr"/>
    <property type="match status" value="1"/>
</dbReference>
<reference evidence="7" key="1">
    <citation type="submission" date="2022-04" db="EMBL/GenBank/DDBJ databases">
        <title>Carnegiea gigantea Genome sequencing and assembly v2.</title>
        <authorList>
            <person name="Copetti D."/>
            <person name="Sanderson M.J."/>
            <person name="Burquez A."/>
            <person name="Wojciechowski M.F."/>
        </authorList>
    </citation>
    <scope>NUCLEOTIDE SEQUENCE</scope>
    <source>
        <strain evidence="7">SGP5-SGP5p</strain>
        <tissue evidence="7">Aerial part</tissue>
    </source>
</reference>
<evidence type="ECO:0000313" key="7">
    <source>
        <dbReference type="EMBL" id="KAJ8420697.1"/>
    </source>
</evidence>
<feature type="domain" description="Major facilitator superfamily (MFS) profile" evidence="6">
    <location>
        <begin position="48"/>
        <end position="501"/>
    </location>
</feature>
<dbReference type="PANTHER" id="PTHR24064">
    <property type="entry name" value="SOLUTE CARRIER FAMILY 22 MEMBER"/>
    <property type="match status" value="1"/>
</dbReference>
<organism evidence="7 8">
    <name type="scientific">Carnegiea gigantea</name>
    <dbReference type="NCBI Taxonomy" id="171969"/>
    <lineage>
        <taxon>Eukaryota</taxon>
        <taxon>Viridiplantae</taxon>
        <taxon>Streptophyta</taxon>
        <taxon>Embryophyta</taxon>
        <taxon>Tracheophyta</taxon>
        <taxon>Spermatophyta</taxon>
        <taxon>Magnoliopsida</taxon>
        <taxon>eudicotyledons</taxon>
        <taxon>Gunneridae</taxon>
        <taxon>Pentapetalae</taxon>
        <taxon>Caryophyllales</taxon>
        <taxon>Cactineae</taxon>
        <taxon>Cactaceae</taxon>
        <taxon>Cactoideae</taxon>
        <taxon>Echinocereeae</taxon>
        <taxon>Carnegiea</taxon>
    </lineage>
</organism>
<comment type="caution">
    <text evidence="7">The sequence shown here is derived from an EMBL/GenBank/DDBJ whole genome shotgun (WGS) entry which is preliminary data.</text>
</comment>
<dbReference type="InterPro" id="IPR005828">
    <property type="entry name" value="MFS_sugar_transport-like"/>
</dbReference>
<feature type="transmembrane region" description="Helical" evidence="5">
    <location>
        <begin position="244"/>
        <end position="263"/>
    </location>
</feature>
<dbReference type="SUPFAM" id="SSF103473">
    <property type="entry name" value="MFS general substrate transporter"/>
    <property type="match status" value="1"/>
</dbReference>
<dbReference type="InterPro" id="IPR036259">
    <property type="entry name" value="MFS_trans_sf"/>
</dbReference>
<feature type="transmembrane region" description="Helical" evidence="5">
    <location>
        <begin position="453"/>
        <end position="473"/>
    </location>
</feature>
<dbReference type="Gene3D" id="1.20.1250.20">
    <property type="entry name" value="MFS general substrate transporter like domains"/>
    <property type="match status" value="1"/>
</dbReference>
<feature type="transmembrane region" description="Helical" evidence="5">
    <location>
        <begin position="214"/>
        <end position="232"/>
    </location>
</feature>
<gene>
    <name evidence="7" type="ORF">Cgig2_019691</name>
</gene>
<dbReference type="AlphaFoldDB" id="A0A9Q1GGY5"/>
<evidence type="ECO:0000256" key="4">
    <source>
        <dbReference type="ARBA" id="ARBA00023136"/>
    </source>
</evidence>
<dbReference type="GO" id="GO:0016020">
    <property type="term" value="C:membrane"/>
    <property type="evidence" value="ECO:0007669"/>
    <property type="project" value="UniProtKB-SubCell"/>
</dbReference>
<feature type="transmembrane region" description="Helical" evidence="5">
    <location>
        <begin position="125"/>
        <end position="143"/>
    </location>
</feature>
<feature type="transmembrane region" description="Helical" evidence="5">
    <location>
        <begin position="417"/>
        <end position="441"/>
    </location>
</feature>
<evidence type="ECO:0000313" key="8">
    <source>
        <dbReference type="Proteomes" id="UP001153076"/>
    </source>
</evidence>
<keyword evidence="4 5" id="KW-0472">Membrane</keyword>
<proteinExistence type="predicted"/>
<evidence type="ECO:0000256" key="3">
    <source>
        <dbReference type="ARBA" id="ARBA00022989"/>
    </source>
</evidence>
<protein>
    <recommendedName>
        <fullName evidence="6">Major facilitator superfamily (MFS) profile domain-containing protein</fullName>
    </recommendedName>
</protein>
<dbReference type="PROSITE" id="PS50850">
    <property type="entry name" value="MFS"/>
    <property type="match status" value="1"/>
</dbReference>
<evidence type="ECO:0000256" key="1">
    <source>
        <dbReference type="ARBA" id="ARBA00004141"/>
    </source>
</evidence>
<dbReference type="GO" id="GO:0022857">
    <property type="term" value="F:transmembrane transporter activity"/>
    <property type="evidence" value="ECO:0007669"/>
    <property type="project" value="InterPro"/>
</dbReference>
<sequence length="525" mass="57255">MADSNPLLPPRDDDADGRFEYRTDHHHEKKLSVDERIEQYIGEFGWPQLIQSVLVSLAWTFDAQQTFISVFTDAEPGWHCVGSQCGSYSGVCDLPDDARWAWNSPKESSIISEWGLQCASSFVKGLPASSFFFGCLIGGLVLATLADSWLGRKNLLLLSCLSMSISGILTAFVSTNVWVYALLRFVCGFGRAAIGTCSLVLATEVVGKRWRGQVGVIGFVCFSLGFLSLPGIAYINEGKSWRTIYIWTSMPTLIYCALVLFFVRESPRWLLIKGRKEEAVENLKNIATLHQSSLTLSFVGEEEAPHGNDLDVYSALKILVAKTWALHRLVGVMIMSTCIGVVYYGMPLALGNLPFNLYLSCTLNALSELPASFITFVLIDKLNRKCSLIGLTIVSGICSVLVAIVQDFYHGRLMMGLQIGLEIISFLSACAAVDIMLIYTIELFPTCVRNSAVSMARQALVFGGIFGPPLVAAGRTSPFLTYGVFGLVIGVCGLFAGGLPETRGVALSDTMEEEEDGEKAKLAAV</sequence>
<keyword evidence="3 5" id="KW-1133">Transmembrane helix</keyword>
<dbReference type="EMBL" id="JAKOGI010003214">
    <property type="protein sequence ID" value="KAJ8420697.1"/>
    <property type="molecule type" value="Genomic_DNA"/>
</dbReference>
<feature type="transmembrane region" description="Helical" evidence="5">
    <location>
        <begin position="479"/>
        <end position="499"/>
    </location>
</feature>
<feature type="transmembrane region" description="Helical" evidence="5">
    <location>
        <begin position="386"/>
        <end position="405"/>
    </location>
</feature>
<dbReference type="InterPro" id="IPR020846">
    <property type="entry name" value="MFS_dom"/>
</dbReference>
<accession>A0A9Q1GGY5</accession>
<keyword evidence="2 5" id="KW-0812">Transmembrane</keyword>
<evidence type="ECO:0000259" key="6">
    <source>
        <dbReference type="PROSITE" id="PS50850"/>
    </source>
</evidence>
<feature type="transmembrane region" description="Helical" evidence="5">
    <location>
        <begin position="325"/>
        <end position="345"/>
    </location>
</feature>
<evidence type="ECO:0000256" key="2">
    <source>
        <dbReference type="ARBA" id="ARBA00022692"/>
    </source>
</evidence>
<dbReference type="OrthoDB" id="5296287at2759"/>
<dbReference type="Proteomes" id="UP001153076">
    <property type="component" value="Unassembled WGS sequence"/>
</dbReference>
<feature type="transmembrane region" description="Helical" evidence="5">
    <location>
        <begin position="357"/>
        <end position="379"/>
    </location>
</feature>
<comment type="subcellular location">
    <subcellularLocation>
        <location evidence="1">Membrane</location>
        <topology evidence="1">Multi-pass membrane protein</topology>
    </subcellularLocation>
</comment>
<evidence type="ECO:0000256" key="5">
    <source>
        <dbReference type="SAM" id="Phobius"/>
    </source>
</evidence>
<keyword evidence="8" id="KW-1185">Reference proteome</keyword>
<feature type="transmembrane region" description="Helical" evidence="5">
    <location>
        <begin position="179"/>
        <end position="202"/>
    </location>
</feature>
<name>A0A9Q1GGY5_9CARY</name>
<feature type="transmembrane region" description="Helical" evidence="5">
    <location>
        <begin position="155"/>
        <end position="173"/>
    </location>
</feature>